<evidence type="ECO:0000256" key="7">
    <source>
        <dbReference type="ARBA" id="ARBA00034006"/>
    </source>
</evidence>
<evidence type="ECO:0000259" key="8">
    <source>
        <dbReference type="SMART" id="SM00382"/>
    </source>
</evidence>
<reference evidence="9 10" key="1">
    <citation type="submission" date="2019-09" db="EMBL/GenBank/DDBJ databases">
        <title>Draft genome sequences of 48 bacterial type strains from the CCUG.</title>
        <authorList>
            <person name="Tunovic T."/>
            <person name="Pineiro-Iglesias B."/>
            <person name="Unosson C."/>
            <person name="Inganas E."/>
            <person name="Ohlen M."/>
            <person name="Cardew S."/>
            <person name="Jensie-Markopoulos S."/>
            <person name="Salva-Serra F."/>
            <person name="Jaen-Luchoro D."/>
            <person name="Karlsson R."/>
            <person name="Svensson-Stadler L."/>
            <person name="Chun J."/>
            <person name="Moore E."/>
        </authorList>
    </citation>
    <scope>NUCLEOTIDE SEQUENCE [LARGE SCALE GENOMIC DNA]</scope>
    <source>
        <strain evidence="9 10">CCUG 48643</strain>
    </source>
</reference>
<dbReference type="GO" id="GO:0030257">
    <property type="term" value="C:type III protein secretion system complex"/>
    <property type="evidence" value="ECO:0007669"/>
    <property type="project" value="InterPro"/>
</dbReference>
<dbReference type="GeneID" id="77343910"/>
<dbReference type="InterPro" id="IPR003593">
    <property type="entry name" value="AAA+_ATPase"/>
</dbReference>
<keyword evidence="5" id="KW-1278">Translocase</keyword>
<evidence type="ECO:0000256" key="6">
    <source>
        <dbReference type="ARBA" id="ARBA00024382"/>
    </source>
</evidence>
<dbReference type="Gene3D" id="3.40.50.12240">
    <property type="match status" value="1"/>
</dbReference>
<keyword evidence="4" id="KW-0653">Protein transport</keyword>
<dbReference type="InterPro" id="IPR000194">
    <property type="entry name" value="ATPase_F1/V1/A1_a/bsu_nucl-bd"/>
</dbReference>
<dbReference type="GO" id="GO:0046933">
    <property type="term" value="F:proton-transporting ATP synthase activity, rotational mechanism"/>
    <property type="evidence" value="ECO:0007669"/>
    <property type="project" value="TreeGrafter"/>
</dbReference>
<dbReference type="SMART" id="SM00382">
    <property type="entry name" value="AAA"/>
    <property type="match status" value="1"/>
</dbReference>
<dbReference type="PROSITE" id="PS00152">
    <property type="entry name" value="ATPASE_ALPHA_BETA"/>
    <property type="match status" value="1"/>
</dbReference>
<evidence type="ECO:0000256" key="3">
    <source>
        <dbReference type="ARBA" id="ARBA00022840"/>
    </source>
</evidence>
<dbReference type="GO" id="GO:0030254">
    <property type="term" value="P:protein secretion by the type III secretion system"/>
    <property type="evidence" value="ECO:0007669"/>
    <property type="project" value="InterPro"/>
</dbReference>
<dbReference type="AlphaFoldDB" id="A0A7V7NPY9"/>
<dbReference type="GO" id="GO:0016887">
    <property type="term" value="F:ATP hydrolysis activity"/>
    <property type="evidence" value="ECO:0007669"/>
    <property type="project" value="InterPro"/>
</dbReference>
<dbReference type="NCBIfam" id="TIGR01026">
    <property type="entry name" value="fliI_yscN"/>
    <property type="match status" value="1"/>
</dbReference>
<protein>
    <recommendedName>
        <fullName evidence="6">protein-secreting ATPase</fullName>
        <ecNumber evidence="6">7.4.2.8</ecNumber>
    </recommendedName>
</protein>
<dbReference type="RefSeq" id="WP_137407170.1">
    <property type="nucleotide sequence ID" value="NZ_AP025466.1"/>
</dbReference>
<proteinExistence type="predicted"/>
<dbReference type="InterPro" id="IPR005714">
    <property type="entry name" value="ATPase_T3SS_FliI/YscN"/>
</dbReference>
<dbReference type="EC" id="7.4.2.8" evidence="6"/>
<dbReference type="InterPro" id="IPR027417">
    <property type="entry name" value="P-loop_NTPase"/>
</dbReference>
<dbReference type="SUPFAM" id="SSF52540">
    <property type="entry name" value="P-loop containing nucleoside triphosphate hydrolases"/>
    <property type="match status" value="1"/>
</dbReference>
<dbReference type="GO" id="GO:0008564">
    <property type="term" value="F:protein-exporting ATPase activity"/>
    <property type="evidence" value="ECO:0007669"/>
    <property type="project" value="UniProtKB-EC"/>
</dbReference>
<dbReference type="InterPro" id="IPR020003">
    <property type="entry name" value="ATPase_a/bsu_AS"/>
</dbReference>
<keyword evidence="2" id="KW-0547">Nucleotide-binding</keyword>
<dbReference type="GO" id="GO:0005524">
    <property type="term" value="F:ATP binding"/>
    <property type="evidence" value="ECO:0007669"/>
    <property type="project" value="UniProtKB-KW"/>
</dbReference>
<dbReference type="Proteomes" id="UP000423756">
    <property type="component" value="Unassembled WGS sequence"/>
</dbReference>
<sequence>MPSKLLVKKAFNRVSVSSLTQVYGKVTQVHGYFIEASYTDAKVGEVAKLFTHEQELECEVVSIADEFALLAPLEMPLGVSVGSRVKYTGSFPEIPFLREPFGKILNGLGQDITFGRSHAVTHENISLFTNIPSINTRAPVDTIANTSIKVIDHLLPIGRGQKLGIFSGSGVGKSTLLNKIQKNLQADIKIVAMIGERSREVVEFYEEYLAQIYCKDTFIVASTSDESPMMKHRALSVALSYAQAFRDEGKHVLLVVDSITRFAHALREIGISRGELPIARGYPTSVFTELSKVVETCGNFKNGGCITGIMSILVDGDDENEPISDYMRGILDGHLLLDRRLSDRGLYPSVDILKSRSRVTERILSSSDIAILKDIMLVYSKYSDIEDVVKTGIHVPGSNSDIDDLIRLKELLDVELYSSGESLNKEMIHEISKYKTNSRTKKSTKSESDLS</sequence>
<evidence type="ECO:0000256" key="4">
    <source>
        <dbReference type="ARBA" id="ARBA00022927"/>
    </source>
</evidence>
<keyword evidence="1" id="KW-0813">Transport</keyword>
<evidence type="ECO:0000256" key="5">
    <source>
        <dbReference type="ARBA" id="ARBA00022967"/>
    </source>
</evidence>
<evidence type="ECO:0000313" key="10">
    <source>
        <dbReference type="Proteomes" id="UP000423756"/>
    </source>
</evidence>
<gene>
    <name evidence="9" type="ORF">F7Q91_22575</name>
</gene>
<dbReference type="EMBL" id="VZPX01000069">
    <property type="protein sequence ID" value="KAB0470281.1"/>
    <property type="molecule type" value="Genomic_DNA"/>
</dbReference>
<dbReference type="PANTHER" id="PTHR15184">
    <property type="entry name" value="ATP SYNTHASE"/>
    <property type="match status" value="1"/>
</dbReference>
<accession>A0A7V7NPY9</accession>
<dbReference type="InterPro" id="IPR050053">
    <property type="entry name" value="ATPase_alpha/beta_chains"/>
</dbReference>
<dbReference type="Pfam" id="PF00006">
    <property type="entry name" value="ATP-synt_ab"/>
    <property type="match status" value="1"/>
</dbReference>
<organism evidence="9 10">
    <name type="scientific">Vibrio chagasii</name>
    <dbReference type="NCBI Taxonomy" id="170679"/>
    <lineage>
        <taxon>Bacteria</taxon>
        <taxon>Pseudomonadati</taxon>
        <taxon>Pseudomonadota</taxon>
        <taxon>Gammaproteobacteria</taxon>
        <taxon>Vibrionales</taxon>
        <taxon>Vibrionaceae</taxon>
        <taxon>Vibrio</taxon>
    </lineage>
</organism>
<evidence type="ECO:0000256" key="1">
    <source>
        <dbReference type="ARBA" id="ARBA00022448"/>
    </source>
</evidence>
<feature type="domain" description="AAA+ ATPase" evidence="8">
    <location>
        <begin position="159"/>
        <end position="341"/>
    </location>
</feature>
<evidence type="ECO:0000256" key="2">
    <source>
        <dbReference type="ARBA" id="ARBA00022741"/>
    </source>
</evidence>
<evidence type="ECO:0000313" key="9">
    <source>
        <dbReference type="EMBL" id="KAB0470281.1"/>
    </source>
</evidence>
<comment type="catalytic activity">
    <reaction evidence="7">
        <text>ATP + H2O + cellular proteinSide 1 = ADP + phosphate + cellular proteinSide 2.</text>
        <dbReference type="EC" id="7.4.2.8"/>
    </reaction>
</comment>
<comment type="caution">
    <text evidence="9">The sequence shown here is derived from an EMBL/GenBank/DDBJ whole genome shotgun (WGS) entry which is preliminary data.</text>
</comment>
<keyword evidence="3" id="KW-0067">ATP-binding</keyword>
<dbReference type="PANTHER" id="PTHR15184:SF9">
    <property type="entry name" value="SPI-1 TYPE 3 SECRETION SYSTEM ATPASE"/>
    <property type="match status" value="1"/>
</dbReference>
<dbReference type="GO" id="GO:0005737">
    <property type="term" value="C:cytoplasm"/>
    <property type="evidence" value="ECO:0007669"/>
    <property type="project" value="InterPro"/>
</dbReference>
<name>A0A7V7NPY9_9VIBR</name>